<reference evidence="1" key="4">
    <citation type="submission" date="2019-03" db="UniProtKB">
        <authorList>
            <consortium name="EnsemblPlants"/>
        </authorList>
    </citation>
    <scope>IDENTIFICATION</scope>
</reference>
<sequence>MAFIDASSGRSSTRPVEVHNYRAPEIPLLPCSDEEGFGLVLLISYTLSFFTHFISTKMVVLCLPCNATTNLQAKKLTSPKTRKKMSTDARRCPLCYPTDEVIQGAGGFVRLKHQHKKINFGSL</sequence>
<evidence type="ECO:0000313" key="2">
    <source>
        <dbReference type="Proteomes" id="UP000015105"/>
    </source>
</evidence>
<dbReference type="Gramene" id="AET5Gv20284600.11">
    <property type="protein sequence ID" value="AET5Gv20284600.11"/>
    <property type="gene ID" value="AET5Gv20284600"/>
</dbReference>
<dbReference type="EnsemblPlants" id="AET5Gv20284600.11">
    <property type="protein sequence ID" value="AET5Gv20284600.11"/>
    <property type="gene ID" value="AET5Gv20284600"/>
</dbReference>
<reference evidence="1" key="3">
    <citation type="journal article" date="2017" name="Nature">
        <title>Genome sequence of the progenitor of the wheat D genome Aegilops tauschii.</title>
        <authorList>
            <person name="Luo M.C."/>
            <person name="Gu Y.Q."/>
            <person name="Puiu D."/>
            <person name="Wang H."/>
            <person name="Twardziok S.O."/>
            <person name="Deal K.R."/>
            <person name="Huo N."/>
            <person name="Zhu T."/>
            <person name="Wang L."/>
            <person name="Wang Y."/>
            <person name="McGuire P.E."/>
            <person name="Liu S."/>
            <person name="Long H."/>
            <person name="Ramasamy R.K."/>
            <person name="Rodriguez J.C."/>
            <person name="Van S.L."/>
            <person name="Yuan L."/>
            <person name="Wang Z."/>
            <person name="Xia Z."/>
            <person name="Xiao L."/>
            <person name="Anderson O.D."/>
            <person name="Ouyang S."/>
            <person name="Liang Y."/>
            <person name="Zimin A.V."/>
            <person name="Pertea G."/>
            <person name="Qi P."/>
            <person name="Bennetzen J.L."/>
            <person name="Dai X."/>
            <person name="Dawson M.W."/>
            <person name="Muller H.G."/>
            <person name="Kugler K."/>
            <person name="Rivarola-Duarte L."/>
            <person name="Spannagl M."/>
            <person name="Mayer K.F.X."/>
            <person name="Lu F.H."/>
            <person name="Bevan M.W."/>
            <person name="Leroy P."/>
            <person name="Li P."/>
            <person name="You F.M."/>
            <person name="Sun Q."/>
            <person name="Liu Z."/>
            <person name="Lyons E."/>
            <person name="Wicker T."/>
            <person name="Salzberg S.L."/>
            <person name="Devos K.M."/>
            <person name="Dvorak J."/>
        </authorList>
    </citation>
    <scope>NUCLEOTIDE SEQUENCE [LARGE SCALE GENOMIC DNA]</scope>
    <source>
        <strain evidence="1">cv. AL8/78</strain>
    </source>
</reference>
<proteinExistence type="predicted"/>
<reference evidence="2" key="1">
    <citation type="journal article" date="2014" name="Science">
        <title>Ancient hybridizations among the ancestral genomes of bread wheat.</title>
        <authorList>
            <consortium name="International Wheat Genome Sequencing Consortium,"/>
            <person name="Marcussen T."/>
            <person name="Sandve S.R."/>
            <person name="Heier L."/>
            <person name="Spannagl M."/>
            <person name="Pfeifer M."/>
            <person name="Jakobsen K.S."/>
            <person name="Wulff B.B."/>
            <person name="Steuernagel B."/>
            <person name="Mayer K.F."/>
            <person name="Olsen O.A."/>
        </authorList>
    </citation>
    <scope>NUCLEOTIDE SEQUENCE [LARGE SCALE GENOMIC DNA]</scope>
    <source>
        <strain evidence="2">cv. AL8/78</strain>
    </source>
</reference>
<keyword evidence="2" id="KW-1185">Reference proteome</keyword>
<protein>
    <submittedName>
        <fullName evidence="1">Uncharacterized protein</fullName>
    </submittedName>
</protein>
<dbReference type="AlphaFoldDB" id="A0A453K471"/>
<evidence type="ECO:0000313" key="1">
    <source>
        <dbReference type="EnsemblPlants" id="AET5Gv20284600.11"/>
    </source>
</evidence>
<name>A0A453K471_AEGTS</name>
<reference evidence="2" key="2">
    <citation type="journal article" date="2017" name="Nat. Plants">
        <title>The Aegilops tauschii genome reveals multiple impacts of transposons.</title>
        <authorList>
            <person name="Zhao G."/>
            <person name="Zou C."/>
            <person name="Li K."/>
            <person name="Wang K."/>
            <person name="Li T."/>
            <person name="Gao L."/>
            <person name="Zhang X."/>
            <person name="Wang H."/>
            <person name="Yang Z."/>
            <person name="Liu X."/>
            <person name="Jiang W."/>
            <person name="Mao L."/>
            <person name="Kong X."/>
            <person name="Jiao Y."/>
            <person name="Jia J."/>
        </authorList>
    </citation>
    <scope>NUCLEOTIDE SEQUENCE [LARGE SCALE GENOMIC DNA]</scope>
    <source>
        <strain evidence="2">cv. AL8/78</strain>
    </source>
</reference>
<organism evidence="1 2">
    <name type="scientific">Aegilops tauschii subsp. strangulata</name>
    <name type="common">Goatgrass</name>
    <dbReference type="NCBI Taxonomy" id="200361"/>
    <lineage>
        <taxon>Eukaryota</taxon>
        <taxon>Viridiplantae</taxon>
        <taxon>Streptophyta</taxon>
        <taxon>Embryophyta</taxon>
        <taxon>Tracheophyta</taxon>
        <taxon>Spermatophyta</taxon>
        <taxon>Magnoliopsida</taxon>
        <taxon>Liliopsida</taxon>
        <taxon>Poales</taxon>
        <taxon>Poaceae</taxon>
        <taxon>BOP clade</taxon>
        <taxon>Pooideae</taxon>
        <taxon>Triticodae</taxon>
        <taxon>Triticeae</taxon>
        <taxon>Triticinae</taxon>
        <taxon>Aegilops</taxon>
    </lineage>
</organism>
<reference evidence="1" key="5">
    <citation type="journal article" date="2021" name="G3 (Bethesda)">
        <title>Aegilops tauschii genome assembly Aet v5.0 features greater sequence contiguity and improved annotation.</title>
        <authorList>
            <person name="Wang L."/>
            <person name="Zhu T."/>
            <person name="Rodriguez J.C."/>
            <person name="Deal K.R."/>
            <person name="Dubcovsky J."/>
            <person name="McGuire P.E."/>
            <person name="Lux T."/>
            <person name="Spannagl M."/>
            <person name="Mayer K.F.X."/>
            <person name="Baldrich P."/>
            <person name="Meyers B.C."/>
            <person name="Huo N."/>
            <person name="Gu Y.Q."/>
            <person name="Zhou H."/>
            <person name="Devos K.M."/>
            <person name="Bennetzen J.L."/>
            <person name="Unver T."/>
            <person name="Budak H."/>
            <person name="Gulick P.J."/>
            <person name="Galiba G."/>
            <person name="Kalapos B."/>
            <person name="Nelson D.R."/>
            <person name="Li P."/>
            <person name="You F.M."/>
            <person name="Luo M.C."/>
            <person name="Dvorak J."/>
        </authorList>
    </citation>
    <scope>NUCLEOTIDE SEQUENCE [LARGE SCALE GENOMIC DNA]</scope>
    <source>
        <strain evidence="1">cv. AL8/78</strain>
    </source>
</reference>
<dbReference type="Proteomes" id="UP000015105">
    <property type="component" value="Chromosome 5D"/>
</dbReference>
<accession>A0A453K471</accession>